<feature type="transmembrane region" description="Helical" evidence="1">
    <location>
        <begin position="7"/>
        <end position="35"/>
    </location>
</feature>
<dbReference type="AlphaFoldDB" id="A0A2H0VEW5"/>
<evidence type="ECO:0000313" key="3">
    <source>
        <dbReference type="Proteomes" id="UP000230557"/>
    </source>
</evidence>
<keyword evidence="1" id="KW-0812">Transmembrane</keyword>
<evidence type="ECO:0000256" key="1">
    <source>
        <dbReference type="SAM" id="Phobius"/>
    </source>
</evidence>
<organism evidence="2 3">
    <name type="scientific">Candidatus Doudnabacteria bacterium CG10_big_fil_rev_8_21_14_0_10_41_10</name>
    <dbReference type="NCBI Taxonomy" id="1974551"/>
    <lineage>
        <taxon>Bacteria</taxon>
        <taxon>Candidatus Doudnaibacteriota</taxon>
    </lineage>
</organism>
<accession>A0A2H0VEW5</accession>
<evidence type="ECO:0008006" key="4">
    <source>
        <dbReference type="Google" id="ProtNLM"/>
    </source>
</evidence>
<gene>
    <name evidence="2" type="ORF">COT91_04685</name>
</gene>
<protein>
    <recommendedName>
        <fullName evidence="4">Prepilin-type N-terminal cleavage/methylation domain-containing protein</fullName>
    </recommendedName>
</protein>
<reference evidence="3" key="1">
    <citation type="submission" date="2017-09" db="EMBL/GenBank/DDBJ databases">
        <title>Depth-based differentiation of microbial function through sediment-hosted aquifers and enrichment of novel symbionts in the deep terrestrial subsurface.</title>
        <authorList>
            <person name="Probst A.J."/>
            <person name="Ladd B."/>
            <person name="Jarett J.K."/>
            <person name="Geller-Mcgrath D.E."/>
            <person name="Sieber C.M.K."/>
            <person name="Emerson J.B."/>
            <person name="Anantharaman K."/>
            <person name="Thomas B.C."/>
            <person name="Malmstrom R."/>
            <person name="Stieglmeier M."/>
            <person name="Klingl A."/>
            <person name="Woyke T."/>
            <person name="Ryan C.M."/>
            <person name="Banfield J.F."/>
        </authorList>
    </citation>
    <scope>NUCLEOTIDE SEQUENCE [LARGE SCALE GENOMIC DNA]</scope>
</reference>
<proteinExistence type="predicted"/>
<dbReference type="EMBL" id="PFAJ01000061">
    <property type="protein sequence ID" value="PIR96820.1"/>
    <property type="molecule type" value="Genomic_DNA"/>
</dbReference>
<evidence type="ECO:0000313" key="2">
    <source>
        <dbReference type="EMBL" id="PIR96820.1"/>
    </source>
</evidence>
<sequence length="202" mass="22688">MIKMKNGFTLIETVIVIGVFVLVIGVILSFVFYFYKTERFALGAAVAIDETRKGLDTAVKEIRQARESEAGNFTLEQADDYELVFYSNIDGDNRVERVHYFLDGTDFKKGVVEPSGVPVNYSGAETVKTLAQYVVSSTTPIFTYYNGDWPVDTVNNPLSTPANLTETKMILIKFQVDLNPISAPELYELEAFSQIRNLKENL</sequence>
<keyword evidence="1" id="KW-1133">Transmembrane helix</keyword>
<keyword evidence="1" id="KW-0472">Membrane</keyword>
<comment type="caution">
    <text evidence="2">The sequence shown here is derived from an EMBL/GenBank/DDBJ whole genome shotgun (WGS) entry which is preliminary data.</text>
</comment>
<dbReference type="Proteomes" id="UP000230557">
    <property type="component" value="Unassembled WGS sequence"/>
</dbReference>
<name>A0A2H0VEW5_9BACT</name>